<feature type="transmembrane region" description="Helical" evidence="1">
    <location>
        <begin position="20"/>
        <end position="36"/>
    </location>
</feature>
<feature type="transmembrane region" description="Helical" evidence="1">
    <location>
        <begin position="165"/>
        <end position="189"/>
    </location>
</feature>
<dbReference type="OrthoDB" id="9977668at2"/>
<dbReference type="STRING" id="633813.SAMN04488087_1418"/>
<name>A0A1M6TJ21_9BACT</name>
<keyword evidence="1" id="KW-0472">Membrane</keyword>
<evidence type="ECO:0000256" key="1">
    <source>
        <dbReference type="SAM" id="Phobius"/>
    </source>
</evidence>
<feature type="transmembrane region" description="Helical" evidence="1">
    <location>
        <begin position="92"/>
        <end position="111"/>
    </location>
</feature>
<evidence type="ECO:0000313" key="2">
    <source>
        <dbReference type="EMBL" id="SHK56985.1"/>
    </source>
</evidence>
<organism evidence="2 3">
    <name type="scientific">Rhodothermus profundi</name>
    <dbReference type="NCBI Taxonomy" id="633813"/>
    <lineage>
        <taxon>Bacteria</taxon>
        <taxon>Pseudomonadati</taxon>
        <taxon>Rhodothermota</taxon>
        <taxon>Rhodothermia</taxon>
        <taxon>Rhodothermales</taxon>
        <taxon>Rhodothermaceae</taxon>
        <taxon>Rhodothermus</taxon>
    </lineage>
</organism>
<keyword evidence="3" id="KW-1185">Reference proteome</keyword>
<gene>
    <name evidence="2" type="ORF">SAMN04488087_1418</name>
</gene>
<sequence>MRSVHCLLLRLHGRSRSRGAAFLVVGLMALLLWKLGQYAPEAHDTLRLLYAIGSSMALIAPFFEWFVNDHEWCCYRLWGVDLAELLRRKRQVLLHQQGLVALAMLACWIALHPATWRQDLLPLTALSLTALSGGSVAGLAVYPAVRRWWPEAPVVAGFIGGGTQLLTLGIVLLGYLLPLLVPLLLFVLWRFSRPLFSRTARQLDSLELSVRRA</sequence>
<reference evidence="3" key="1">
    <citation type="submission" date="2016-11" db="EMBL/GenBank/DDBJ databases">
        <authorList>
            <person name="Varghese N."/>
            <person name="Submissions S."/>
        </authorList>
    </citation>
    <scope>NUCLEOTIDE SEQUENCE [LARGE SCALE GENOMIC DNA]</scope>
    <source>
        <strain evidence="3">DSM 22212</strain>
    </source>
</reference>
<feature type="transmembrane region" description="Helical" evidence="1">
    <location>
        <begin position="48"/>
        <end position="67"/>
    </location>
</feature>
<accession>A0A1M6TJ21</accession>
<dbReference type="AlphaFoldDB" id="A0A1M6TJ21"/>
<dbReference type="RefSeq" id="WP_072715279.1">
    <property type="nucleotide sequence ID" value="NZ_FRAU01000004.1"/>
</dbReference>
<protein>
    <submittedName>
        <fullName evidence="2">Uncharacterized protein</fullName>
    </submittedName>
</protein>
<evidence type="ECO:0000313" key="3">
    <source>
        <dbReference type="Proteomes" id="UP000185812"/>
    </source>
</evidence>
<keyword evidence="1" id="KW-0812">Transmembrane</keyword>
<dbReference type="Proteomes" id="UP000185812">
    <property type="component" value="Unassembled WGS sequence"/>
</dbReference>
<keyword evidence="1" id="KW-1133">Transmembrane helix</keyword>
<proteinExistence type="predicted"/>
<dbReference type="EMBL" id="FRAU01000004">
    <property type="protein sequence ID" value="SHK56985.1"/>
    <property type="molecule type" value="Genomic_DNA"/>
</dbReference>